<accession>A0AAP0DKJ1</accession>
<sequence length="247" mass="28540">MATPYTLALGFATSATAAFTITRTTTSRSSPNFRTKIRCIGWDPEGILGPPSTGHLARREFHRRLERDADARENYQRQLQEETDRRRALRESRGVPDTHEELVEYFLDTEAQELEFEIARMRPKLTDEFFSHLKFELGQLRFAVQKTEDMEDRVIELEALQKAILKGIEAYDKLQANIVKARDNLNKIFTSKDVQATLLEMVEKNEINRSLLALLDENIASAHRSNQIQAAEYMEKVRGAVRKYYTV</sequence>
<name>A0AAP0DKJ1_9ASTR</name>
<evidence type="ECO:0000313" key="2">
    <source>
        <dbReference type="EMBL" id="KAK9074703.1"/>
    </source>
</evidence>
<dbReference type="GO" id="GO:0009570">
    <property type="term" value="C:chloroplast stroma"/>
    <property type="evidence" value="ECO:0007669"/>
    <property type="project" value="TreeGrafter"/>
</dbReference>
<reference evidence="2 3" key="1">
    <citation type="submission" date="2024-04" db="EMBL/GenBank/DDBJ databases">
        <title>The reference genome of an endangered Asteraceae, Deinandra increscens subsp. villosa, native to the Central Coast of California.</title>
        <authorList>
            <person name="Guilliams M."/>
            <person name="Hasenstab-Lehman K."/>
            <person name="Meyer R."/>
            <person name="Mcevoy S."/>
        </authorList>
    </citation>
    <scope>NUCLEOTIDE SEQUENCE [LARGE SCALE GENOMIC DNA]</scope>
    <source>
        <tissue evidence="2">Leaf</tissue>
    </source>
</reference>
<evidence type="ECO:0000256" key="1">
    <source>
        <dbReference type="SAM" id="MobiDB-lite"/>
    </source>
</evidence>
<comment type="caution">
    <text evidence="2">The sequence shown here is derived from an EMBL/GenBank/DDBJ whole genome shotgun (WGS) entry which is preliminary data.</text>
</comment>
<dbReference type="Proteomes" id="UP001408789">
    <property type="component" value="Unassembled WGS sequence"/>
</dbReference>
<dbReference type="EMBL" id="JBCNJP010000007">
    <property type="protein sequence ID" value="KAK9074703.1"/>
    <property type="molecule type" value="Genomic_DNA"/>
</dbReference>
<proteinExistence type="predicted"/>
<dbReference type="PANTHER" id="PTHR36333">
    <property type="entry name" value="DIMETHYLALLYL, ADENOSINE TRNA METHYLTHIOTRANSFERASE"/>
    <property type="match status" value="1"/>
</dbReference>
<organism evidence="2 3">
    <name type="scientific">Deinandra increscens subsp. villosa</name>
    <dbReference type="NCBI Taxonomy" id="3103831"/>
    <lineage>
        <taxon>Eukaryota</taxon>
        <taxon>Viridiplantae</taxon>
        <taxon>Streptophyta</taxon>
        <taxon>Embryophyta</taxon>
        <taxon>Tracheophyta</taxon>
        <taxon>Spermatophyta</taxon>
        <taxon>Magnoliopsida</taxon>
        <taxon>eudicotyledons</taxon>
        <taxon>Gunneridae</taxon>
        <taxon>Pentapetalae</taxon>
        <taxon>asterids</taxon>
        <taxon>campanulids</taxon>
        <taxon>Asterales</taxon>
        <taxon>Asteraceae</taxon>
        <taxon>Asteroideae</taxon>
        <taxon>Heliantheae alliance</taxon>
        <taxon>Madieae</taxon>
        <taxon>Madiinae</taxon>
        <taxon>Deinandra</taxon>
    </lineage>
</organism>
<gene>
    <name evidence="2" type="ORF">SSX86_003021</name>
</gene>
<protein>
    <submittedName>
        <fullName evidence="2">Uncharacterized protein</fullName>
    </submittedName>
</protein>
<dbReference type="PANTHER" id="PTHR36333:SF1">
    <property type="entry name" value="DIMETHYLALLYL, ADENOSINE TRNA METHYLTHIOTRANSFERASE"/>
    <property type="match status" value="1"/>
</dbReference>
<evidence type="ECO:0000313" key="3">
    <source>
        <dbReference type="Proteomes" id="UP001408789"/>
    </source>
</evidence>
<feature type="region of interest" description="Disordered" evidence="1">
    <location>
        <begin position="72"/>
        <end position="93"/>
    </location>
</feature>
<keyword evidence="3" id="KW-1185">Reference proteome</keyword>
<dbReference type="AlphaFoldDB" id="A0AAP0DKJ1"/>